<evidence type="ECO:0000256" key="1">
    <source>
        <dbReference type="SAM" id="MobiDB-lite"/>
    </source>
</evidence>
<protein>
    <submittedName>
        <fullName evidence="2">Uncharacterized protein</fullName>
    </submittedName>
</protein>
<keyword evidence="3" id="KW-1185">Reference proteome</keyword>
<feature type="region of interest" description="Disordered" evidence="1">
    <location>
        <begin position="59"/>
        <end position="101"/>
    </location>
</feature>
<evidence type="ECO:0000313" key="3">
    <source>
        <dbReference type="Proteomes" id="UP001285441"/>
    </source>
</evidence>
<reference evidence="2" key="2">
    <citation type="submission" date="2023-06" db="EMBL/GenBank/DDBJ databases">
        <authorList>
            <consortium name="Lawrence Berkeley National Laboratory"/>
            <person name="Haridas S."/>
            <person name="Hensen N."/>
            <person name="Bonometti L."/>
            <person name="Westerberg I."/>
            <person name="Brannstrom I.O."/>
            <person name="Guillou S."/>
            <person name="Cros-Aarteil S."/>
            <person name="Calhoun S."/>
            <person name="Kuo A."/>
            <person name="Mondo S."/>
            <person name="Pangilinan J."/>
            <person name="Riley R."/>
            <person name="LaButti K."/>
            <person name="Andreopoulos B."/>
            <person name="Lipzen A."/>
            <person name="Chen C."/>
            <person name="Yanf M."/>
            <person name="Daum C."/>
            <person name="Ng V."/>
            <person name="Clum A."/>
            <person name="Steindorff A."/>
            <person name="Ohm R."/>
            <person name="Martin F."/>
            <person name="Silar P."/>
            <person name="Natvig D."/>
            <person name="Lalanne C."/>
            <person name="Gautier V."/>
            <person name="Ament-velasquez S.L."/>
            <person name="Kruys A."/>
            <person name="Hutchinson M.I."/>
            <person name="Powell A.J."/>
            <person name="Barry K."/>
            <person name="Miller A.N."/>
            <person name="Grigoriev I.V."/>
            <person name="Debuchy R."/>
            <person name="Gladieux P."/>
            <person name="Thoren M.H."/>
            <person name="Johannesson H."/>
        </authorList>
    </citation>
    <scope>NUCLEOTIDE SEQUENCE</scope>
    <source>
        <strain evidence="2">CBS 232.78</strain>
    </source>
</reference>
<proteinExistence type="predicted"/>
<organism evidence="2 3">
    <name type="scientific">Podospora didyma</name>
    <dbReference type="NCBI Taxonomy" id="330526"/>
    <lineage>
        <taxon>Eukaryota</taxon>
        <taxon>Fungi</taxon>
        <taxon>Dikarya</taxon>
        <taxon>Ascomycota</taxon>
        <taxon>Pezizomycotina</taxon>
        <taxon>Sordariomycetes</taxon>
        <taxon>Sordariomycetidae</taxon>
        <taxon>Sordariales</taxon>
        <taxon>Podosporaceae</taxon>
        <taxon>Podospora</taxon>
    </lineage>
</organism>
<reference evidence="2" key="1">
    <citation type="journal article" date="2023" name="Mol. Phylogenet. Evol.">
        <title>Genome-scale phylogeny and comparative genomics of the fungal order Sordariales.</title>
        <authorList>
            <person name="Hensen N."/>
            <person name="Bonometti L."/>
            <person name="Westerberg I."/>
            <person name="Brannstrom I.O."/>
            <person name="Guillou S."/>
            <person name="Cros-Aarteil S."/>
            <person name="Calhoun S."/>
            <person name="Haridas S."/>
            <person name="Kuo A."/>
            <person name="Mondo S."/>
            <person name="Pangilinan J."/>
            <person name="Riley R."/>
            <person name="LaButti K."/>
            <person name="Andreopoulos B."/>
            <person name="Lipzen A."/>
            <person name="Chen C."/>
            <person name="Yan M."/>
            <person name="Daum C."/>
            <person name="Ng V."/>
            <person name="Clum A."/>
            <person name="Steindorff A."/>
            <person name="Ohm R.A."/>
            <person name="Martin F."/>
            <person name="Silar P."/>
            <person name="Natvig D.O."/>
            <person name="Lalanne C."/>
            <person name="Gautier V."/>
            <person name="Ament-Velasquez S.L."/>
            <person name="Kruys A."/>
            <person name="Hutchinson M.I."/>
            <person name="Powell A.J."/>
            <person name="Barry K."/>
            <person name="Miller A.N."/>
            <person name="Grigoriev I.V."/>
            <person name="Debuchy R."/>
            <person name="Gladieux P."/>
            <person name="Hiltunen Thoren M."/>
            <person name="Johannesson H."/>
        </authorList>
    </citation>
    <scope>NUCLEOTIDE SEQUENCE</scope>
    <source>
        <strain evidence="2">CBS 232.78</strain>
    </source>
</reference>
<feature type="compositionally biased region" description="Low complexity" evidence="1">
    <location>
        <begin position="85"/>
        <end position="101"/>
    </location>
</feature>
<dbReference type="EMBL" id="JAULSW010000002">
    <property type="protein sequence ID" value="KAK3390906.1"/>
    <property type="molecule type" value="Genomic_DNA"/>
</dbReference>
<comment type="caution">
    <text evidence="2">The sequence shown here is derived from an EMBL/GenBank/DDBJ whole genome shotgun (WGS) entry which is preliminary data.</text>
</comment>
<dbReference type="AlphaFoldDB" id="A0AAE0U4Q9"/>
<sequence>MGACVPVVSVLSRIGAAKAYPGGCELCQRCTDDAFQHCWAWKPCVVVHVVHRTIEGVSQSRQGSAAMAPRWSSGQMAGGRWRKGSQPQHHTTPHHSTTIHV</sequence>
<accession>A0AAE0U4Q9</accession>
<evidence type="ECO:0000313" key="2">
    <source>
        <dbReference type="EMBL" id="KAK3390906.1"/>
    </source>
</evidence>
<name>A0AAE0U4Q9_9PEZI</name>
<dbReference type="Proteomes" id="UP001285441">
    <property type="component" value="Unassembled WGS sequence"/>
</dbReference>
<gene>
    <name evidence="2" type="ORF">B0H63DRAFT_125697</name>
</gene>